<evidence type="ECO:0000313" key="1">
    <source>
        <dbReference type="EMBL" id="XBH10836.1"/>
    </source>
</evidence>
<dbReference type="InterPro" id="IPR052045">
    <property type="entry name" value="Sulfur_Carrier/Prot_Modifier"/>
</dbReference>
<protein>
    <submittedName>
        <fullName evidence="1">MoaD/ThiS family protein</fullName>
    </submittedName>
</protein>
<evidence type="ECO:0000313" key="2">
    <source>
        <dbReference type="EMBL" id="XBH14264.1"/>
    </source>
</evidence>
<dbReference type="EMBL" id="CP121194">
    <property type="protein sequence ID" value="XBH10836.1"/>
    <property type="molecule type" value="Genomic_DNA"/>
</dbReference>
<dbReference type="PANTHER" id="PTHR38031:SF1">
    <property type="entry name" value="SULFUR CARRIER PROTEIN CYSO"/>
    <property type="match status" value="1"/>
</dbReference>
<dbReference type="InterPro" id="IPR003749">
    <property type="entry name" value="ThiS/MoaD-like"/>
</dbReference>
<name>A0AAU7D052_9BACT</name>
<accession>A0AAU7D052</accession>
<dbReference type="Pfam" id="PF02597">
    <property type="entry name" value="ThiS"/>
    <property type="match status" value="1"/>
</dbReference>
<dbReference type="PANTHER" id="PTHR38031">
    <property type="entry name" value="SULFUR CARRIER PROTEIN SLR0821-RELATED"/>
    <property type="match status" value="1"/>
</dbReference>
<dbReference type="InterPro" id="IPR012675">
    <property type="entry name" value="Beta-grasp_dom_sf"/>
</dbReference>
<dbReference type="AlphaFoldDB" id="A0AAU7D052"/>
<sequence length="93" mass="10242">MNIHIPTPLRTYTGGLETVTVSGATVSAVFEQLTIKYPELKQHLFTPEGKLRSFVNVYVNDDDLRYLADKEATPVTDRDELTIIPSIAGGTSC</sequence>
<proteinExistence type="predicted"/>
<organism evidence="1">
    <name type="scientific">Edaphobacter paludis</name>
    <dbReference type="NCBI Taxonomy" id="3035702"/>
    <lineage>
        <taxon>Bacteria</taxon>
        <taxon>Pseudomonadati</taxon>
        <taxon>Acidobacteriota</taxon>
        <taxon>Terriglobia</taxon>
        <taxon>Terriglobales</taxon>
        <taxon>Acidobacteriaceae</taxon>
        <taxon>Edaphobacter</taxon>
    </lineage>
</organism>
<dbReference type="KEGG" id="epl:P4G45_03660"/>
<dbReference type="EMBL" id="CP121195">
    <property type="protein sequence ID" value="XBH14264.1"/>
    <property type="molecule type" value="Genomic_DNA"/>
</dbReference>
<dbReference type="RefSeq" id="WP_348268327.1">
    <property type="nucleotide sequence ID" value="NZ_CP121194.1"/>
</dbReference>
<accession>A0AAU7D949</accession>
<dbReference type="SUPFAM" id="SSF54285">
    <property type="entry name" value="MoaD/ThiS"/>
    <property type="match status" value="1"/>
</dbReference>
<reference evidence="1" key="1">
    <citation type="submission" date="2023-03" db="EMBL/GenBank/DDBJ databases">
        <title>Edaphobacter sp.</title>
        <authorList>
            <person name="Huber K.J."/>
            <person name="Papendorf J."/>
            <person name="Pilke C."/>
            <person name="Bunk B."/>
            <person name="Sproeer C."/>
            <person name="Pester M."/>
        </authorList>
    </citation>
    <scope>NUCLEOTIDE SEQUENCE</scope>
    <source>
        <strain evidence="1">DSM 109919</strain>
        <strain evidence="2">DSM 109920</strain>
    </source>
</reference>
<dbReference type="InterPro" id="IPR016155">
    <property type="entry name" value="Mopterin_synth/thiamin_S_b"/>
</dbReference>
<dbReference type="Gene3D" id="3.10.20.30">
    <property type="match status" value="1"/>
</dbReference>
<gene>
    <name evidence="1" type="ORF">P4G45_03660</name>
    <name evidence="2" type="ORF">P8936_03625</name>
</gene>